<dbReference type="EMBL" id="QOIL01000012">
    <property type="protein sequence ID" value="RCG29007.1"/>
    <property type="molecule type" value="Genomic_DNA"/>
</dbReference>
<gene>
    <name evidence="2" type="ORF">DQ384_21900</name>
</gene>
<dbReference type="Pfam" id="PF02498">
    <property type="entry name" value="Bro-N"/>
    <property type="match status" value="1"/>
</dbReference>
<name>A0A367FH24_9ACTN</name>
<evidence type="ECO:0000259" key="1">
    <source>
        <dbReference type="PROSITE" id="PS51750"/>
    </source>
</evidence>
<dbReference type="OrthoDB" id="9812611at2"/>
<dbReference type="PROSITE" id="PS51750">
    <property type="entry name" value="BRO_N"/>
    <property type="match status" value="1"/>
</dbReference>
<proteinExistence type="predicted"/>
<feature type="domain" description="Bro-N" evidence="1">
    <location>
        <begin position="1"/>
        <end position="107"/>
    </location>
</feature>
<accession>A0A367FH24</accession>
<organism evidence="2 3">
    <name type="scientific">Sphaerisporangium album</name>
    <dbReference type="NCBI Taxonomy" id="509200"/>
    <lineage>
        <taxon>Bacteria</taxon>
        <taxon>Bacillati</taxon>
        <taxon>Actinomycetota</taxon>
        <taxon>Actinomycetes</taxon>
        <taxon>Streptosporangiales</taxon>
        <taxon>Streptosporangiaceae</taxon>
        <taxon>Sphaerisporangium</taxon>
    </lineage>
</organism>
<protein>
    <recommendedName>
        <fullName evidence="1">Bro-N domain-containing protein</fullName>
    </recommendedName>
</protein>
<dbReference type="PANTHER" id="PTHR36180:SF2">
    <property type="entry name" value="BRO FAMILY PROTEIN"/>
    <property type="match status" value="1"/>
</dbReference>
<dbReference type="GO" id="GO:0003677">
    <property type="term" value="F:DNA binding"/>
    <property type="evidence" value="ECO:0007669"/>
    <property type="project" value="InterPro"/>
</dbReference>
<reference evidence="2 3" key="1">
    <citation type="submission" date="2018-06" db="EMBL/GenBank/DDBJ databases">
        <title>Sphaerisporangium craniellae sp. nov., isolated from a marine sponge in the South China Sea.</title>
        <authorList>
            <person name="Li L."/>
        </authorList>
    </citation>
    <scope>NUCLEOTIDE SEQUENCE [LARGE SCALE GENOMIC DNA]</scope>
    <source>
        <strain evidence="2 3">CCTCC AA 208026</strain>
    </source>
</reference>
<dbReference type="PANTHER" id="PTHR36180">
    <property type="entry name" value="DNA-BINDING PROTEIN-RELATED-RELATED"/>
    <property type="match status" value="1"/>
</dbReference>
<evidence type="ECO:0000313" key="2">
    <source>
        <dbReference type="EMBL" id="RCG29007.1"/>
    </source>
</evidence>
<dbReference type="Pfam" id="PF03374">
    <property type="entry name" value="ANT"/>
    <property type="match status" value="1"/>
</dbReference>
<dbReference type="InterPro" id="IPR005039">
    <property type="entry name" value="Ant_C"/>
</dbReference>
<dbReference type="InterPro" id="IPR003497">
    <property type="entry name" value="BRO_N_domain"/>
</dbReference>
<sequence>MSELQRFVCPDTGQTIRAILLNGESWFVGRDAAEILGIADARASLNLLDDDEHDTVPVIDSMGRQQSTIVINEPGLYSLILRSRKPEAKAFKRWVTHEVLPAIRHTGSYTVQPQHVIPASYAEALELAARQAREIEAKQAKIAELEPEAARARQTMDADGLALVGTVAKRFGLREKALREFLFAEHVLIQTGSRRNEPMAMYVQAGYFEVKVALVNVDPDRAPLERSVTYVTPRGEAFIWRRLVAAGVRAGRMPPLRQMALITIEPAAD</sequence>
<comment type="caution">
    <text evidence="2">The sequence shown here is derived from an EMBL/GenBank/DDBJ whole genome shotgun (WGS) entry which is preliminary data.</text>
</comment>
<dbReference type="RefSeq" id="WP_114030728.1">
    <property type="nucleotide sequence ID" value="NZ_QOIL01000012.1"/>
</dbReference>
<dbReference type="AlphaFoldDB" id="A0A367FH24"/>
<keyword evidence="3" id="KW-1185">Reference proteome</keyword>
<dbReference type="Proteomes" id="UP000253094">
    <property type="component" value="Unassembled WGS sequence"/>
</dbReference>
<evidence type="ECO:0000313" key="3">
    <source>
        <dbReference type="Proteomes" id="UP000253094"/>
    </source>
</evidence>
<dbReference type="SMART" id="SM01040">
    <property type="entry name" value="Bro-N"/>
    <property type="match status" value="1"/>
</dbReference>